<organism evidence="7">
    <name type="scientific">Thermosphaera aggregans</name>
    <dbReference type="NCBI Taxonomy" id="54254"/>
    <lineage>
        <taxon>Archaea</taxon>
        <taxon>Thermoproteota</taxon>
        <taxon>Thermoprotei</taxon>
        <taxon>Desulfurococcales</taxon>
        <taxon>Desulfurococcaceae</taxon>
        <taxon>Thermosphaera</taxon>
    </lineage>
</organism>
<dbReference type="InterPro" id="IPR007267">
    <property type="entry name" value="GtrA_DPMS_TM"/>
</dbReference>
<evidence type="ECO:0000259" key="6">
    <source>
        <dbReference type="Pfam" id="PF04138"/>
    </source>
</evidence>
<keyword evidence="2 5" id="KW-0812">Transmembrane</keyword>
<accession>A0A7C2FD34</accession>
<evidence type="ECO:0000313" key="7">
    <source>
        <dbReference type="EMBL" id="HEF87558.1"/>
    </source>
</evidence>
<dbReference type="GO" id="GO:0000271">
    <property type="term" value="P:polysaccharide biosynthetic process"/>
    <property type="evidence" value="ECO:0007669"/>
    <property type="project" value="InterPro"/>
</dbReference>
<comment type="subcellular location">
    <subcellularLocation>
        <location evidence="1">Membrane</location>
        <topology evidence="1">Multi-pass membrane protein</topology>
    </subcellularLocation>
</comment>
<evidence type="ECO:0000256" key="5">
    <source>
        <dbReference type="SAM" id="Phobius"/>
    </source>
</evidence>
<gene>
    <name evidence="7" type="ORF">ENP55_04595</name>
</gene>
<feature type="domain" description="GtrA/DPMS transmembrane" evidence="6">
    <location>
        <begin position="123"/>
        <end position="250"/>
    </location>
</feature>
<evidence type="ECO:0000256" key="3">
    <source>
        <dbReference type="ARBA" id="ARBA00022989"/>
    </source>
</evidence>
<protein>
    <submittedName>
        <fullName evidence="7">GtrA family protein</fullName>
    </submittedName>
</protein>
<sequence>MSYVSCAESDIWRISVRRGFEALCVKLKDTSYPAGVECVEVRAPLPFRIKLAVLLGSLMRLEKPQLKKPVGIIINKKDEIDLEEHSCETLKVSLNPQEADEIIRSLLPLSIALPLIEPLRVVKFLIVGVAGSIVNLAIAQSVFNYLTGIGVVDLIKNPISSLTGFESSVLFNFTLHEKWTFADTNIDRGFRNVITRLIKYHGASITSFTSQILLATFLPILLGVVFWLAQLTGIIVGFALNFILGYVYTWSRSRV</sequence>
<keyword evidence="4 5" id="KW-0472">Membrane</keyword>
<comment type="caution">
    <text evidence="7">The sequence shown here is derived from an EMBL/GenBank/DDBJ whole genome shotgun (WGS) entry which is preliminary data.</text>
</comment>
<proteinExistence type="predicted"/>
<name>A0A7C2FD34_9CREN</name>
<evidence type="ECO:0000256" key="1">
    <source>
        <dbReference type="ARBA" id="ARBA00004141"/>
    </source>
</evidence>
<feature type="transmembrane region" description="Helical" evidence="5">
    <location>
        <begin position="200"/>
        <end position="221"/>
    </location>
</feature>
<dbReference type="EMBL" id="DSJT01000023">
    <property type="protein sequence ID" value="HEF87558.1"/>
    <property type="molecule type" value="Genomic_DNA"/>
</dbReference>
<evidence type="ECO:0000256" key="2">
    <source>
        <dbReference type="ARBA" id="ARBA00022692"/>
    </source>
</evidence>
<dbReference type="AlphaFoldDB" id="A0A7C2FD34"/>
<dbReference type="Pfam" id="PF04138">
    <property type="entry name" value="GtrA_DPMS_TM"/>
    <property type="match status" value="1"/>
</dbReference>
<keyword evidence="3 5" id="KW-1133">Transmembrane helix</keyword>
<reference evidence="7" key="1">
    <citation type="journal article" date="2020" name="mSystems">
        <title>Genome- and Community-Level Interaction Insights into Carbon Utilization and Element Cycling Functions of Hydrothermarchaeota in Hydrothermal Sediment.</title>
        <authorList>
            <person name="Zhou Z."/>
            <person name="Liu Y."/>
            <person name="Xu W."/>
            <person name="Pan J."/>
            <person name="Luo Z.H."/>
            <person name="Li M."/>
        </authorList>
    </citation>
    <scope>NUCLEOTIDE SEQUENCE [LARGE SCALE GENOMIC DNA]</scope>
    <source>
        <strain evidence="7">SpSt-23</strain>
    </source>
</reference>
<evidence type="ECO:0000256" key="4">
    <source>
        <dbReference type="ARBA" id="ARBA00023136"/>
    </source>
</evidence>
<feature type="transmembrane region" description="Helical" evidence="5">
    <location>
        <begin position="227"/>
        <end position="248"/>
    </location>
</feature>
<dbReference type="GO" id="GO:0016020">
    <property type="term" value="C:membrane"/>
    <property type="evidence" value="ECO:0007669"/>
    <property type="project" value="UniProtKB-SubCell"/>
</dbReference>